<reference evidence="19 20" key="1">
    <citation type="submission" date="2023-05" db="EMBL/GenBank/DDBJ databases">
        <title>Gordonibacter KGMB12511T sp. nov., isolated from faeces of healthy Korean.</title>
        <authorList>
            <person name="Kim H.S."/>
            <person name="Kim J.-S."/>
            <person name="Suh M.K."/>
            <person name="Eom M.K."/>
            <person name="Do H.E."/>
            <person name="Lee J.-S."/>
        </authorList>
    </citation>
    <scope>NUCLEOTIDE SEQUENCE [LARGE SCALE GENOMIC DNA]</scope>
    <source>
        <strain evidence="19 20">KGMB12511</strain>
    </source>
</reference>
<dbReference type="PANTHER" id="PTHR21071">
    <property type="entry name" value="UDP-N-ACETYLENOLPYRUVOYLGLUCOSAMINE REDUCTASE"/>
    <property type="match status" value="1"/>
</dbReference>
<dbReference type="Gene3D" id="3.90.78.10">
    <property type="entry name" value="UDP-N-acetylenolpyruvoylglucosamine reductase, C-terminal domain"/>
    <property type="match status" value="1"/>
</dbReference>
<evidence type="ECO:0000256" key="1">
    <source>
        <dbReference type="ARBA" id="ARBA00001974"/>
    </source>
</evidence>
<evidence type="ECO:0000256" key="3">
    <source>
        <dbReference type="ARBA" id="ARBA00004496"/>
    </source>
</evidence>
<evidence type="ECO:0000256" key="10">
    <source>
        <dbReference type="ARBA" id="ARBA00022857"/>
    </source>
</evidence>
<protein>
    <recommendedName>
        <fullName evidence="17">UDP-N-acetylenolpyruvoylglucosamine reductase</fullName>
        <ecNumber evidence="17">1.3.1.98</ecNumber>
    </recommendedName>
    <alternativeName>
        <fullName evidence="17">UDP-N-acetylmuramate dehydrogenase</fullName>
    </alternativeName>
</protein>
<comment type="caution">
    <text evidence="19">The sequence shown here is derived from an EMBL/GenBank/DDBJ whole genome shotgun (WGS) entry which is preliminary data.</text>
</comment>
<proteinExistence type="inferred from homology"/>
<comment type="similarity">
    <text evidence="5 17">Belongs to the MurB family.</text>
</comment>
<keyword evidence="13 17" id="KW-0560">Oxidoreductase</keyword>
<dbReference type="Pfam" id="PF01565">
    <property type="entry name" value="FAD_binding_4"/>
    <property type="match status" value="1"/>
</dbReference>
<keyword evidence="10 17" id="KW-0521">NADP</keyword>
<dbReference type="Gene3D" id="3.30.465.10">
    <property type="match status" value="1"/>
</dbReference>
<keyword evidence="9 17" id="KW-0274">FAD</keyword>
<evidence type="ECO:0000313" key="20">
    <source>
        <dbReference type="Proteomes" id="UP001232750"/>
    </source>
</evidence>
<dbReference type="InterPro" id="IPR003170">
    <property type="entry name" value="MurB"/>
</dbReference>
<evidence type="ECO:0000256" key="15">
    <source>
        <dbReference type="ARBA" id="ARBA00023316"/>
    </source>
</evidence>
<evidence type="ECO:0000256" key="17">
    <source>
        <dbReference type="HAMAP-Rule" id="MF_00037"/>
    </source>
</evidence>
<dbReference type="NCBIfam" id="TIGR00179">
    <property type="entry name" value="murB"/>
    <property type="match status" value="1"/>
</dbReference>
<dbReference type="SUPFAM" id="SSF56176">
    <property type="entry name" value="FAD-binding/transporter-associated domain-like"/>
    <property type="match status" value="1"/>
</dbReference>
<dbReference type="SUPFAM" id="SSF56194">
    <property type="entry name" value="Uridine diphospho-N-Acetylenolpyruvylglucosamine reductase, MurB, C-terminal domain"/>
    <property type="match status" value="1"/>
</dbReference>
<comment type="catalytic activity">
    <reaction evidence="16 17">
        <text>UDP-N-acetyl-alpha-D-muramate + NADP(+) = UDP-N-acetyl-3-O-(1-carboxyvinyl)-alpha-D-glucosamine + NADPH + H(+)</text>
        <dbReference type="Rhea" id="RHEA:12248"/>
        <dbReference type="ChEBI" id="CHEBI:15378"/>
        <dbReference type="ChEBI" id="CHEBI:57783"/>
        <dbReference type="ChEBI" id="CHEBI:58349"/>
        <dbReference type="ChEBI" id="CHEBI:68483"/>
        <dbReference type="ChEBI" id="CHEBI:70757"/>
        <dbReference type="EC" id="1.3.1.98"/>
    </reaction>
</comment>
<evidence type="ECO:0000259" key="18">
    <source>
        <dbReference type="PROSITE" id="PS51387"/>
    </source>
</evidence>
<comment type="pathway">
    <text evidence="4 17">Cell wall biogenesis; peptidoglycan biosynthesis.</text>
</comment>
<dbReference type="EMBL" id="JASJEU010000015">
    <property type="protein sequence ID" value="MDJ1650859.1"/>
    <property type="molecule type" value="Genomic_DNA"/>
</dbReference>
<evidence type="ECO:0000256" key="5">
    <source>
        <dbReference type="ARBA" id="ARBA00010485"/>
    </source>
</evidence>
<dbReference type="Proteomes" id="UP001232750">
    <property type="component" value="Unassembled WGS sequence"/>
</dbReference>
<dbReference type="InterPro" id="IPR016167">
    <property type="entry name" value="FAD-bd_PCMH_sub1"/>
</dbReference>
<evidence type="ECO:0000256" key="6">
    <source>
        <dbReference type="ARBA" id="ARBA00022490"/>
    </source>
</evidence>
<keyword evidence="6 17" id="KW-0963">Cytoplasm</keyword>
<name>A0ABT7DMU3_9ACTN</name>
<evidence type="ECO:0000313" key="19">
    <source>
        <dbReference type="EMBL" id="MDJ1650859.1"/>
    </source>
</evidence>
<dbReference type="Pfam" id="PF02873">
    <property type="entry name" value="MurB_C"/>
    <property type="match status" value="1"/>
</dbReference>
<dbReference type="GO" id="GO:0008762">
    <property type="term" value="F:UDP-N-acetylmuramate dehydrogenase activity"/>
    <property type="evidence" value="ECO:0007669"/>
    <property type="project" value="UniProtKB-EC"/>
</dbReference>
<evidence type="ECO:0000256" key="9">
    <source>
        <dbReference type="ARBA" id="ARBA00022827"/>
    </source>
</evidence>
<dbReference type="EC" id="1.3.1.98" evidence="17"/>
<evidence type="ECO:0000256" key="12">
    <source>
        <dbReference type="ARBA" id="ARBA00022984"/>
    </source>
</evidence>
<dbReference type="HAMAP" id="MF_00037">
    <property type="entry name" value="MurB"/>
    <property type="match status" value="1"/>
</dbReference>
<evidence type="ECO:0000256" key="7">
    <source>
        <dbReference type="ARBA" id="ARBA00022618"/>
    </source>
</evidence>
<sequence>MTARHASSPLEALLVDGRFDADVYPSEPMSRHTMYRIGGPARFYVQVASIGALTRLVEACERTDVPWVVVGRGSNLLVADEGFPGVVIALGRDFRTCRFDEDTQRFCVGAGVPLSSVVQEAFRRSLAGLEFAVGTPGTVGGALRMNAGSRDEWIGERVASVTTFTPGEGLVRRAGDEIAWDYRTSSFRPEDIILECELSVEPADPFFIRGKMEASLARRKKTQPLSDPSCGSVFRNPEGNSAGALVEGAGLKGVCKGGAQVSELHANFIVNTGDATARDVKDLIELVQAKVSETYGIELQPEVRFLGFSQ</sequence>
<dbReference type="InterPro" id="IPR016166">
    <property type="entry name" value="FAD-bd_PCMH"/>
</dbReference>
<dbReference type="PROSITE" id="PS51387">
    <property type="entry name" value="FAD_PCMH"/>
    <property type="match status" value="1"/>
</dbReference>
<comment type="cofactor">
    <cofactor evidence="1 17">
        <name>FAD</name>
        <dbReference type="ChEBI" id="CHEBI:57692"/>
    </cofactor>
</comment>
<feature type="domain" description="FAD-binding PCMH-type" evidence="18">
    <location>
        <begin position="36"/>
        <end position="203"/>
    </location>
</feature>
<keyword evidence="8 17" id="KW-0285">Flavoprotein</keyword>
<keyword evidence="11 17" id="KW-0133">Cell shape</keyword>
<dbReference type="NCBIfam" id="NF010480">
    <property type="entry name" value="PRK13905.1"/>
    <property type="match status" value="1"/>
</dbReference>
<dbReference type="PANTHER" id="PTHR21071:SF4">
    <property type="entry name" value="UDP-N-ACETYLENOLPYRUVOYLGLUCOSAMINE REDUCTASE"/>
    <property type="match status" value="1"/>
</dbReference>
<evidence type="ECO:0000256" key="14">
    <source>
        <dbReference type="ARBA" id="ARBA00023306"/>
    </source>
</evidence>
<dbReference type="InterPro" id="IPR011601">
    <property type="entry name" value="MurB_C"/>
</dbReference>
<evidence type="ECO:0000256" key="11">
    <source>
        <dbReference type="ARBA" id="ARBA00022960"/>
    </source>
</evidence>
<evidence type="ECO:0000256" key="2">
    <source>
        <dbReference type="ARBA" id="ARBA00003921"/>
    </source>
</evidence>
<dbReference type="InterPro" id="IPR036318">
    <property type="entry name" value="FAD-bd_PCMH-like_sf"/>
</dbReference>
<feature type="active site" description="Proton donor" evidence="17">
    <location>
        <position position="232"/>
    </location>
</feature>
<evidence type="ECO:0000256" key="4">
    <source>
        <dbReference type="ARBA" id="ARBA00004752"/>
    </source>
</evidence>
<dbReference type="Gene3D" id="3.30.43.10">
    <property type="entry name" value="Uridine Diphospho-n-acetylenolpyruvylglucosamine Reductase, domain 2"/>
    <property type="match status" value="1"/>
</dbReference>
<keyword evidence="15 17" id="KW-0961">Cell wall biogenesis/degradation</keyword>
<accession>A0ABT7DMU3</accession>
<feature type="active site" evidence="17">
    <location>
        <position position="183"/>
    </location>
</feature>
<dbReference type="InterPro" id="IPR036635">
    <property type="entry name" value="MurB_C_sf"/>
</dbReference>
<keyword evidence="20" id="KW-1185">Reference proteome</keyword>
<comment type="function">
    <text evidence="2 17">Cell wall formation.</text>
</comment>
<dbReference type="InterPro" id="IPR006094">
    <property type="entry name" value="Oxid_FAD_bind_N"/>
</dbReference>
<feature type="active site" evidence="17">
    <location>
        <position position="302"/>
    </location>
</feature>
<comment type="subcellular location">
    <subcellularLocation>
        <location evidence="3 17">Cytoplasm</location>
    </subcellularLocation>
</comment>
<keyword evidence="14 17" id="KW-0131">Cell cycle</keyword>
<evidence type="ECO:0000256" key="8">
    <source>
        <dbReference type="ARBA" id="ARBA00022630"/>
    </source>
</evidence>
<evidence type="ECO:0000256" key="16">
    <source>
        <dbReference type="ARBA" id="ARBA00048914"/>
    </source>
</evidence>
<keyword evidence="7 17" id="KW-0132">Cell division</keyword>
<dbReference type="RefSeq" id="WP_283832202.1">
    <property type="nucleotide sequence ID" value="NZ_JASJEU010000015.1"/>
</dbReference>
<gene>
    <name evidence="17 19" type="primary">murB</name>
    <name evidence="19" type="ORF">QNJ86_08605</name>
</gene>
<keyword evidence="12 17" id="KW-0573">Peptidoglycan synthesis</keyword>
<organism evidence="19 20">
    <name type="scientific">Gordonibacter faecis</name>
    <dbReference type="NCBI Taxonomy" id="3047475"/>
    <lineage>
        <taxon>Bacteria</taxon>
        <taxon>Bacillati</taxon>
        <taxon>Actinomycetota</taxon>
        <taxon>Coriobacteriia</taxon>
        <taxon>Eggerthellales</taxon>
        <taxon>Eggerthellaceae</taxon>
        <taxon>Gordonibacter</taxon>
    </lineage>
</organism>
<evidence type="ECO:0000256" key="13">
    <source>
        <dbReference type="ARBA" id="ARBA00023002"/>
    </source>
</evidence>
<dbReference type="InterPro" id="IPR016169">
    <property type="entry name" value="FAD-bd_PCMH_sub2"/>
</dbReference>